<evidence type="ECO:0000313" key="2">
    <source>
        <dbReference type="EMBL" id="CAA0837349.1"/>
    </source>
</evidence>
<dbReference type="AlphaFoldDB" id="A0A9N7RMS2"/>
<proteinExistence type="predicted"/>
<accession>A0A9N7RMS2</accession>
<dbReference type="Proteomes" id="UP001153555">
    <property type="component" value="Unassembled WGS sequence"/>
</dbReference>
<sequence length="73" mass="8200">MSPVLRISSRLLRGVRPAMATCGHRRPSARPWNNSPVTDHYTGNISPSISDQHPSSEFQNSRTISVDRHPHEI</sequence>
<feature type="compositionally biased region" description="Polar residues" evidence="1">
    <location>
        <begin position="31"/>
        <end position="64"/>
    </location>
</feature>
<evidence type="ECO:0000313" key="3">
    <source>
        <dbReference type="Proteomes" id="UP001153555"/>
    </source>
</evidence>
<organism evidence="2 3">
    <name type="scientific">Striga hermonthica</name>
    <name type="common">Purple witchweed</name>
    <name type="synonym">Buchnera hermonthica</name>
    <dbReference type="NCBI Taxonomy" id="68872"/>
    <lineage>
        <taxon>Eukaryota</taxon>
        <taxon>Viridiplantae</taxon>
        <taxon>Streptophyta</taxon>
        <taxon>Embryophyta</taxon>
        <taxon>Tracheophyta</taxon>
        <taxon>Spermatophyta</taxon>
        <taxon>Magnoliopsida</taxon>
        <taxon>eudicotyledons</taxon>
        <taxon>Gunneridae</taxon>
        <taxon>Pentapetalae</taxon>
        <taxon>asterids</taxon>
        <taxon>lamiids</taxon>
        <taxon>Lamiales</taxon>
        <taxon>Orobanchaceae</taxon>
        <taxon>Buchnereae</taxon>
        <taxon>Striga</taxon>
    </lineage>
</organism>
<feature type="region of interest" description="Disordered" evidence="1">
    <location>
        <begin position="22"/>
        <end position="73"/>
    </location>
</feature>
<feature type="non-terminal residue" evidence="2">
    <location>
        <position position="73"/>
    </location>
</feature>
<evidence type="ECO:0000256" key="1">
    <source>
        <dbReference type="SAM" id="MobiDB-lite"/>
    </source>
</evidence>
<protein>
    <submittedName>
        <fullName evidence="2">Uncharacterized protein</fullName>
    </submittedName>
</protein>
<dbReference type="EMBL" id="CACSLK010030184">
    <property type="protein sequence ID" value="CAA0837349.1"/>
    <property type="molecule type" value="Genomic_DNA"/>
</dbReference>
<reference evidence="2" key="1">
    <citation type="submission" date="2019-12" db="EMBL/GenBank/DDBJ databases">
        <authorList>
            <person name="Scholes J."/>
        </authorList>
    </citation>
    <scope>NUCLEOTIDE SEQUENCE</scope>
</reference>
<comment type="caution">
    <text evidence="2">The sequence shown here is derived from an EMBL/GenBank/DDBJ whole genome shotgun (WGS) entry which is preliminary data.</text>
</comment>
<name>A0A9N7RMS2_STRHE</name>
<gene>
    <name evidence="2" type="ORF">SHERM_04326</name>
</gene>
<keyword evidence="3" id="KW-1185">Reference proteome</keyword>
<dbReference type="OrthoDB" id="10469941at2759"/>